<dbReference type="RefSeq" id="WP_068734893.1">
    <property type="nucleotide sequence ID" value="NZ_LVYV01000023.1"/>
</dbReference>
<proteinExistence type="predicted"/>
<dbReference type="SMART" id="SM00829">
    <property type="entry name" value="PKS_ER"/>
    <property type="match status" value="1"/>
</dbReference>
<dbReference type="GO" id="GO:0016651">
    <property type="term" value="F:oxidoreductase activity, acting on NAD(P)H"/>
    <property type="evidence" value="ECO:0007669"/>
    <property type="project" value="TreeGrafter"/>
</dbReference>
<dbReference type="EMBL" id="LVYV01000023">
    <property type="protein sequence ID" value="KZD22302.1"/>
    <property type="molecule type" value="Genomic_DNA"/>
</dbReference>
<dbReference type="Pfam" id="PF08240">
    <property type="entry name" value="ADH_N"/>
    <property type="match status" value="1"/>
</dbReference>
<gene>
    <name evidence="4" type="ORF">A4A58_09670</name>
</gene>
<dbReference type="InterPro" id="IPR036291">
    <property type="entry name" value="NAD(P)-bd_dom_sf"/>
</dbReference>
<evidence type="ECO:0000313" key="4">
    <source>
        <dbReference type="EMBL" id="KZD22302.1"/>
    </source>
</evidence>
<dbReference type="GO" id="GO:0070402">
    <property type="term" value="F:NADPH binding"/>
    <property type="evidence" value="ECO:0007669"/>
    <property type="project" value="TreeGrafter"/>
</dbReference>
<evidence type="ECO:0000313" key="5">
    <source>
        <dbReference type="Proteomes" id="UP000076574"/>
    </source>
</evidence>
<dbReference type="OrthoDB" id="7355832at2"/>
<evidence type="ECO:0000256" key="2">
    <source>
        <dbReference type="ARBA" id="ARBA00023002"/>
    </source>
</evidence>
<keyword evidence="2" id="KW-0560">Oxidoreductase</keyword>
<evidence type="ECO:0000259" key="3">
    <source>
        <dbReference type="SMART" id="SM00829"/>
    </source>
</evidence>
<reference evidence="4 5" key="1">
    <citation type="submission" date="2016-03" db="EMBL/GenBank/DDBJ databases">
        <title>Microsymbionts genomes from the relict species Vavilovia formosa (Stev.) Fed.</title>
        <authorList>
            <person name="Kopat V."/>
            <person name="Chirak E."/>
            <person name="Kimeklis A."/>
            <person name="Andronov E."/>
        </authorList>
    </citation>
    <scope>NUCLEOTIDE SEQUENCE [LARGE SCALE GENOMIC DNA]</scope>
    <source>
        <strain evidence="4 5">Vaf07</strain>
    </source>
</reference>
<dbReference type="AlphaFoldDB" id="A0A161SNR5"/>
<sequence>MTAAAKTSSSVTANCLRVAVKADRIENVALGIEQRTLACARPGDALVEIKAAAINPSDAKATLGLMPHAVFPRTPGRDFAGVVIDGPADLIGKEVFGSSGQLGIGRDGTHATHLVVEASALVEKPANISLAEAAGIGVPFVTAQEGFRRSGMPKPGETVLILGLNGKVGQAATQIASWQGARVIGVVRKDELYAGHAHGEVTVIDSSRNDVAATVRELTGGKGADLVYNTVGEPYYDAGTKSLAHLGRQIFIASTKATVPFDIFAFYRGKHTFFGVDSLSLSSPEAGEILRELVPGFASGALKPFPIEPDAIYPLQRAAEAYVAVLGSSRDRLVFQPNG</sequence>
<dbReference type="SUPFAM" id="SSF50129">
    <property type="entry name" value="GroES-like"/>
    <property type="match status" value="1"/>
</dbReference>
<keyword evidence="1" id="KW-0521">NADP</keyword>
<dbReference type="InterPro" id="IPR013149">
    <property type="entry name" value="ADH-like_C"/>
</dbReference>
<dbReference type="Proteomes" id="UP000076574">
    <property type="component" value="Unassembled WGS sequence"/>
</dbReference>
<name>A0A161SNR5_9BRAD</name>
<dbReference type="Pfam" id="PF00107">
    <property type="entry name" value="ADH_zinc_N"/>
    <property type="match status" value="1"/>
</dbReference>
<protein>
    <submittedName>
        <fullName evidence="4">Oxidoreductase</fullName>
    </submittedName>
</protein>
<comment type="caution">
    <text evidence="4">The sequence shown here is derived from an EMBL/GenBank/DDBJ whole genome shotgun (WGS) entry which is preliminary data.</text>
</comment>
<dbReference type="Gene3D" id="3.90.180.10">
    <property type="entry name" value="Medium-chain alcohol dehydrogenases, catalytic domain"/>
    <property type="match status" value="1"/>
</dbReference>
<feature type="domain" description="Enoyl reductase (ER)" evidence="3">
    <location>
        <begin position="23"/>
        <end position="335"/>
    </location>
</feature>
<dbReference type="InterPro" id="IPR013154">
    <property type="entry name" value="ADH-like_N"/>
</dbReference>
<dbReference type="InterPro" id="IPR020843">
    <property type="entry name" value="ER"/>
</dbReference>
<dbReference type="SUPFAM" id="SSF51735">
    <property type="entry name" value="NAD(P)-binding Rossmann-fold domains"/>
    <property type="match status" value="1"/>
</dbReference>
<dbReference type="STRING" id="943830.A4A58_09670"/>
<accession>A0A161SNR5</accession>
<keyword evidence="5" id="KW-1185">Reference proteome</keyword>
<evidence type="ECO:0000256" key="1">
    <source>
        <dbReference type="ARBA" id="ARBA00022857"/>
    </source>
</evidence>
<dbReference type="InterPro" id="IPR011032">
    <property type="entry name" value="GroES-like_sf"/>
</dbReference>
<organism evidence="4 5">
    <name type="scientific">Tardiphaga robiniae</name>
    <dbReference type="NCBI Taxonomy" id="943830"/>
    <lineage>
        <taxon>Bacteria</taxon>
        <taxon>Pseudomonadati</taxon>
        <taxon>Pseudomonadota</taxon>
        <taxon>Alphaproteobacteria</taxon>
        <taxon>Hyphomicrobiales</taxon>
        <taxon>Nitrobacteraceae</taxon>
        <taxon>Tardiphaga</taxon>
    </lineage>
</organism>
<dbReference type="Gene3D" id="3.40.50.720">
    <property type="entry name" value="NAD(P)-binding Rossmann-like Domain"/>
    <property type="match status" value="1"/>
</dbReference>
<dbReference type="PANTHER" id="PTHR48106">
    <property type="entry name" value="QUINONE OXIDOREDUCTASE PIG3-RELATED"/>
    <property type="match status" value="1"/>
</dbReference>